<keyword evidence="2" id="KW-1185">Reference proteome</keyword>
<gene>
    <name evidence="1" type="ORF">BV22DRAFT_936382</name>
</gene>
<evidence type="ECO:0000313" key="2">
    <source>
        <dbReference type="Proteomes" id="UP000790709"/>
    </source>
</evidence>
<reference evidence="1" key="1">
    <citation type="journal article" date="2021" name="New Phytol.">
        <title>Evolutionary innovations through gain and loss of genes in the ectomycorrhizal Boletales.</title>
        <authorList>
            <person name="Wu G."/>
            <person name="Miyauchi S."/>
            <person name="Morin E."/>
            <person name="Kuo A."/>
            <person name="Drula E."/>
            <person name="Varga T."/>
            <person name="Kohler A."/>
            <person name="Feng B."/>
            <person name="Cao Y."/>
            <person name="Lipzen A."/>
            <person name="Daum C."/>
            <person name="Hundley H."/>
            <person name="Pangilinan J."/>
            <person name="Johnson J."/>
            <person name="Barry K."/>
            <person name="LaButti K."/>
            <person name="Ng V."/>
            <person name="Ahrendt S."/>
            <person name="Min B."/>
            <person name="Choi I.G."/>
            <person name="Park H."/>
            <person name="Plett J.M."/>
            <person name="Magnuson J."/>
            <person name="Spatafora J.W."/>
            <person name="Nagy L.G."/>
            <person name="Henrissat B."/>
            <person name="Grigoriev I.V."/>
            <person name="Yang Z.L."/>
            <person name="Xu J."/>
            <person name="Martin F.M."/>
        </authorList>
    </citation>
    <scope>NUCLEOTIDE SEQUENCE</scope>
    <source>
        <strain evidence="1">KUC20120723A-06</strain>
    </source>
</reference>
<dbReference type="EMBL" id="MU267056">
    <property type="protein sequence ID" value="KAH7917456.1"/>
    <property type="molecule type" value="Genomic_DNA"/>
</dbReference>
<dbReference type="Proteomes" id="UP000790709">
    <property type="component" value="Unassembled WGS sequence"/>
</dbReference>
<evidence type="ECO:0000313" key="1">
    <source>
        <dbReference type="EMBL" id="KAH7917456.1"/>
    </source>
</evidence>
<protein>
    <submittedName>
        <fullName evidence="1">Uncharacterized protein</fullName>
    </submittedName>
</protein>
<sequence>MSRQLYSEGSIAALEIEGDKLPLQNASRFLDGGRLLLVFIGLFMSVLLVTLDQTIACLFSDRRSLRSHA</sequence>
<name>A0ACB8AVN8_9AGAM</name>
<proteinExistence type="predicted"/>
<organism evidence="1 2">
    <name type="scientific">Leucogyrophana mollusca</name>
    <dbReference type="NCBI Taxonomy" id="85980"/>
    <lineage>
        <taxon>Eukaryota</taxon>
        <taxon>Fungi</taxon>
        <taxon>Dikarya</taxon>
        <taxon>Basidiomycota</taxon>
        <taxon>Agaricomycotina</taxon>
        <taxon>Agaricomycetes</taxon>
        <taxon>Agaricomycetidae</taxon>
        <taxon>Boletales</taxon>
        <taxon>Boletales incertae sedis</taxon>
        <taxon>Leucogyrophana</taxon>
    </lineage>
</organism>
<accession>A0ACB8AVN8</accession>
<comment type="caution">
    <text evidence="1">The sequence shown here is derived from an EMBL/GenBank/DDBJ whole genome shotgun (WGS) entry which is preliminary data.</text>
</comment>